<evidence type="ECO:0000313" key="3">
    <source>
        <dbReference type="Proteomes" id="UP000807769"/>
    </source>
</evidence>
<dbReference type="GO" id="GO:0017057">
    <property type="term" value="F:6-phosphogluconolactonase activity"/>
    <property type="evidence" value="ECO:0007669"/>
    <property type="project" value="TreeGrafter"/>
</dbReference>
<dbReference type="InterPro" id="IPR050282">
    <property type="entry name" value="Cycloisomerase_2"/>
</dbReference>
<accession>A0A9P7EDE4</accession>
<dbReference type="RefSeq" id="XP_041194221.1">
    <property type="nucleotide sequence ID" value="XM_041338276.1"/>
</dbReference>
<keyword evidence="3" id="KW-1185">Reference proteome</keyword>
<dbReference type="SUPFAM" id="SSF51004">
    <property type="entry name" value="C-terminal (heme d1) domain of cytochrome cd1-nitrite reductase"/>
    <property type="match status" value="1"/>
</dbReference>
<reference evidence="2" key="1">
    <citation type="journal article" date="2020" name="New Phytol.">
        <title>Comparative genomics reveals dynamic genome evolution in host specialist ectomycorrhizal fungi.</title>
        <authorList>
            <person name="Lofgren L.A."/>
            <person name="Nguyen N.H."/>
            <person name="Vilgalys R."/>
            <person name="Ruytinx J."/>
            <person name="Liao H.L."/>
            <person name="Branco S."/>
            <person name="Kuo A."/>
            <person name="LaButti K."/>
            <person name="Lipzen A."/>
            <person name="Andreopoulos W."/>
            <person name="Pangilinan J."/>
            <person name="Riley R."/>
            <person name="Hundley H."/>
            <person name="Na H."/>
            <person name="Barry K."/>
            <person name="Grigoriev I.V."/>
            <person name="Stajich J.E."/>
            <person name="Kennedy P.G."/>
        </authorList>
    </citation>
    <scope>NUCLEOTIDE SEQUENCE</scope>
    <source>
        <strain evidence="2">MN1</strain>
    </source>
</reference>
<dbReference type="OrthoDB" id="9972196at2759"/>
<evidence type="ECO:0000256" key="1">
    <source>
        <dbReference type="ARBA" id="ARBA00005564"/>
    </source>
</evidence>
<dbReference type="InterPro" id="IPR015943">
    <property type="entry name" value="WD40/YVTN_repeat-like_dom_sf"/>
</dbReference>
<dbReference type="InterPro" id="IPR019405">
    <property type="entry name" value="Lactonase_7-beta_prop"/>
</dbReference>
<proteinExistence type="inferred from homology"/>
<evidence type="ECO:0000313" key="2">
    <source>
        <dbReference type="EMBL" id="KAG1818161.1"/>
    </source>
</evidence>
<name>A0A9P7EDE4_9AGAM</name>
<comment type="caution">
    <text evidence="2">The sequence shown here is derived from an EMBL/GenBank/DDBJ whole genome shotgun (WGS) entry which is preliminary data.</text>
</comment>
<dbReference type="Pfam" id="PF10282">
    <property type="entry name" value="Lactonase"/>
    <property type="match status" value="1"/>
</dbReference>
<protein>
    <submittedName>
        <fullName evidence="2">Lactonase, 7-bladed beta-propeller-domain-containing protein</fullName>
    </submittedName>
</protein>
<dbReference type="PANTHER" id="PTHR30344:SF7">
    <property type="entry name" value="DUF2415 DOMAIN-CONTAINING PROTEIN"/>
    <property type="match status" value="1"/>
</dbReference>
<comment type="similarity">
    <text evidence="1">Belongs to the cycloisomerase 2 family.</text>
</comment>
<dbReference type="Gene3D" id="2.130.10.10">
    <property type="entry name" value="YVTN repeat-like/Quinoprotein amine dehydrogenase"/>
    <property type="match status" value="1"/>
</dbReference>
<dbReference type="GeneID" id="64632292"/>
<dbReference type="PANTHER" id="PTHR30344">
    <property type="entry name" value="6-PHOSPHOGLUCONOLACTONASE-RELATED"/>
    <property type="match status" value="1"/>
</dbReference>
<dbReference type="AlphaFoldDB" id="A0A9P7EDE4"/>
<dbReference type="InterPro" id="IPR011048">
    <property type="entry name" value="Haem_d1_sf"/>
</dbReference>
<sequence>MAPLTILVASYTDSIYTLSFDPTPLTGSPTLELLARTPVGHHPSWIASHPSDKSLIYTGLEQADGEVVAIKYGRDETVEGGDVVARAKSGGADPCTLLVTEDELIIGNYSSGTIATLPISTSVPYILSPNPWTLSMPFEHHVGRNKARQSSSHPHQIIFNPLNQTEKELLVPDLGADKVWRLTKQSDGKWTICGYIDFEAGGGPRHVAARGTTLYTLLELTSKLAVHTFPPLPAPPIPLTSLFTLSALPIPDTMIAAEILLPEPNASFPETFIYTSNRNDPHAEGDTIAIFSLAAGEGQPELVNEVRTGLNHVRAMAFGGDEDKYLVVGGAEGGRVKVFERIDGGKGLEEIAKLGAGVVGCPTGFLWY</sequence>
<gene>
    <name evidence="2" type="ORF">BJ212DRAFT_1446596</name>
</gene>
<organism evidence="2 3">
    <name type="scientific">Suillus subaureus</name>
    <dbReference type="NCBI Taxonomy" id="48587"/>
    <lineage>
        <taxon>Eukaryota</taxon>
        <taxon>Fungi</taxon>
        <taxon>Dikarya</taxon>
        <taxon>Basidiomycota</taxon>
        <taxon>Agaricomycotina</taxon>
        <taxon>Agaricomycetes</taxon>
        <taxon>Agaricomycetidae</taxon>
        <taxon>Boletales</taxon>
        <taxon>Suillineae</taxon>
        <taxon>Suillaceae</taxon>
        <taxon>Suillus</taxon>
    </lineage>
</organism>
<dbReference type="EMBL" id="JABBWG010000012">
    <property type="protein sequence ID" value="KAG1818161.1"/>
    <property type="molecule type" value="Genomic_DNA"/>
</dbReference>
<dbReference type="Proteomes" id="UP000807769">
    <property type="component" value="Unassembled WGS sequence"/>
</dbReference>